<feature type="domain" description="Endoribonuclease L-PSP/chorismate mutase-like" evidence="1">
    <location>
        <begin position="3"/>
        <end position="139"/>
    </location>
</feature>
<evidence type="ECO:0000313" key="2">
    <source>
        <dbReference type="EMBL" id="MBS4189550.1"/>
    </source>
</evidence>
<dbReference type="PANTHER" id="PTHR43760">
    <property type="entry name" value="ENDORIBONUCLEASE-RELATED"/>
    <property type="match status" value="1"/>
</dbReference>
<name>A0ABS5NNZ6_9BACI</name>
<proteinExistence type="predicted"/>
<reference evidence="2 3" key="1">
    <citation type="submission" date="2021-05" db="EMBL/GenBank/DDBJ databases">
        <title>Novel Bacillus species.</title>
        <authorList>
            <person name="Liu G."/>
        </authorList>
    </citation>
    <scope>NUCLEOTIDE SEQUENCE [LARGE SCALE GENOMIC DNA]</scope>
    <source>
        <strain evidence="2 3">FJAT-49705</strain>
    </source>
</reference>
<dbReference type="CDD" id="cd02199">
    <property type="entry name" value="YjgF_YER057c_UK114_like_1"/>
    <property type="match status" value="1"/>
</dbReference>
<dbReference type="EMBL" id="JAGYPM010000001">
    <property type="protein sequence ID" value="MBS4189550.1"/>
    <property type="molecule type" value="Genomic_DNA"/>
</dbReference>
<comment type="caution">
    <text evidence="2">The sequence shown here is derived from an EMBL/GenBank/DDBJ whole genome shotgun (WGS) entry which is preliminary data.</text>
</comment>
<protein>
    <submittedName>
        <fullName evidence="2">RidA family protein</fullName>
    </submittedName>
</protein>
<dbReference type="InterPro" id="IPR035959">
    <property type="entry name" value="RutC-like_sf"/>
</dbReference>
<evidence type="ECO:0000313" key="3">
    <source>
        <dbReference type="Proteomes" id="UP000681027"/>
    </source>
</evidence>
<dbReference type="Proteomes" id="UP000681027">
    <property type="component" value="Unassembled WGS sequence"/>
</dbReference>
<dbReference type="RefSeq" id="WP_213100974.1">
    <property type="nucleotide sequence ID" value="NZ_JAGYPM010000001.1"/>
</dbReference>
<organism evidence="2 3">
    <name type="scientific">Cytobacillus citreus</name>
    <dbReference type="NCBI Taxonomy" id="2833586"/>
    <lineage>
        <taxon>Bacteria</taxon>
        <taxon>Bacillati</taxon>
        <taxon>Bacillota</taxon>
        <taxon>Bacilli</taxon>
        <taxon>Bacillales</taxon>
        <taxon>Bacillaceae</taxon>
        <taxon>Cytobacillus</taxon>
    </lineage>
</organism>
<sequence>MVEQRLKELQLTLPDATPPLYHYVPVTVHKGITYISGQVPRIDGIVPYTGKVGDEVTIEQAQELVRICVLKGLSCLKEAIGTLDKVEQVLKITGYVQSAAGFTQQSIVIDEASELLTDIFGEKGRHARTAIGVAELPSNTPVEIDFIFGLSE</sequence>
<keyword evidence="3" id="KW-1185">Reference proteome</keyword>
<dbReference type="PANTHER" id="PTHR43760:SF1">
    <property type="entry name" value="ENDORIBONUCLEASE L-PSP_CHORISMATE MUTASE-LIKE DOMAIN-CONTAINING PROTEIN"/>
    <property type="match status" value="1"/>
</dbReference>
<dbReference type="Gene3D" id="3.30.1330.40">
    <property type="entry name" value="RutC-like"/>
    <property type="match status" value="1"/>
</dbReference>
<gene>
    <name evidence="2" type="ORF">KHA94_04900</name>
</gene>
<dbReference type="Pfam" id="PF14588">
    <property type="entry name" value="YjgF_endoribonc"/>
    <property type="match status" value="1"/>
</dbReference>
<evidence type="ECO:0000259" key="1">
    <source>
        <dbReference type="Pfam" id="PF14588"/>
    </source>
</evidence>
<dbReference type="SUPFAM" id="SSF55298">
    <property type="entry name" value="YjgF-like"/>
    <property type="match status" value="1"/>
</dbReference>
<accession>A0ABS5NNZ6</accession>
<dbReference type="InterPro" id="IPR013813">
    <property type="entry name" value="Endoribo_LPSP/chorism_mut-like"/>
</dbReference>